<accession>A0ABW2XAD3</accession>
<dbReference type="EMBL" id="JBHTGP010000003">
    <property type="protein sequence ID" value="MFD0683417.1"/>
    <property type="molecule type" value="Genomic_DNA"/>
</dbReference>
<proteinExistence type="predicted"/>
<dbReference type="RefSeq" id="WP_131758614.1">
    <property type="nucleotide sequence ID" value="NZ_CAACUY010000055.1"/>
</dbReference>
<reference evidence="2" key="1">
    <citation type="journal article" date="2019" name="Int. J. Syst. Evol. Microbiol.">
        <title>The Global Catalogue of Microorganisms (GCM) 10K type strain sequencing project: providing services to taxonomists for standard genome sequencing and annotation.</title>
        <authorList>
            <consortium name="The Broad Institute Genomics Platform"/>
            <consortium name="The Broad Institute Genome Sequencing Center for Infectious Disease"/>
            <person name="Wu L."/>
            <person name="Ma J."/>
        </authorList>
    </citation>
    <scope>NUCLEOTIDE SEQUENCE [LARGE SCALE GENOMIC DNA]</scope>
    <source>
        <strain evidence="2">JCM 9371</strain>
    </source>
</reference>
<comment type="caution">
    <text evidence="1">The sequence shown here is derived from an EMBL/GenBank/DDBJ whole genome shotgun (WGS) entry which is preliminary data.</text>
</comment>
<protein>
    <submittedName>
        <fullName evidence="1">Uncharacterized protein</fullName>
    </submittedName>
</protein>
<organism evidence="1 2">
    <name type="scientific">Actinomadura fibrosa</name>
    <dbReference type="NCBI Taxonomy" id="111802"/>
    <lineage>
        <taxon>Bacteria</taxon>
        <taxon>Bacillati</taxon>
        <taxon>Actinomycetota</taxon>
        <taxon>Actinomycetes</taxon>
        <taxon>Streptosporangiales</taxon>
        <taxon>Thermomonosporaceae</taxon>
        <taxon>Actinomadura</taxon>
    </lineage>
</organism>
<gene>
    <name evidence="1" type="ORF">ACFQZM_02815</name>
</gene>
<sequence>MLALDAAGIPDDEIARPPLHALAAGSKHRRRTRPRPWPPLRSLCRRCGQVIEARWSQKKHNDPPTASVIIRTIRIGIGDDGVPKEFGTEQRDRIIQAVVEETTHAINDETARPGNR</sequence>
<dbReference type="Proteomes" id="UP001597063">
    <property type="component" value="Unassembled WGS sequence"/>
</dbReference>
<evidence type="ECO:0000313" key="2">
    <source>
        <dbReference type="Proteomes" id="UP001597063"/>
    </source>
</evidence>
<keyword evidence="2" id="KW-1185">Reference proteome</keyword>
<name>A0ABW2XAD3_9ACTN</name>
<evidence type="ECO:0000313" key="1">
    <source>
        <dbReference type="EMBL" id="MFD0683417.1"/>
    </source>
</evidence>